<dbReference type="GO" id="GO:0030030">
    <property type="term" value="P:cell projection organization"/>
    <property type="evidence" value="ECO:0007669"/>
    <property type="project" value="UniProtKB-KW"/>
</dbReference>
<evidence type="ECO:0000256" key="1">
    <source>
        <dbReference type="ARBA" id="ARBA00004123"/>
    </source>
</evidence>
<dbReference type="GeneTree" id="ENSGT00940000153270"/>
<evidence type="ECO:0000256" key="12">
    <source>
        <dbReference type="ARBA" id="ARBA00033197"/>
    </source>
</evidence>
<evidence type="ECO:0000256" key="7">
    <source>
        <dbReference type="ARBA" id="ARBA00023159"/>
    </source>
</evidence>
<proteinExistence type="inferred from homology"/>
<dbReference type="Ensembl" id="ENSGMOT00000001520.2">
    <property type="protein sequence ID" value="ENSGMOP00000001469.2"/>
    <property type="gene ID" value="ENSGMOG00000001405.2"/>
</dbReference>
<evidence type="ECO:0000256" key="14">
    <source>
        <dbReference type="SAM" id="MobiDB-lite"/>
    </source>
</evidence>
<comment type="similarity">
    <text evidence="2">Belongs to the geminin family.</text>
</comment>
<dbReference type="GO" id="GO:0005634">
    <property type="term" value="C:nucleus"/>
    <property type="evidence" value="ECO:0007669"/>
    <property type="project" value="UniProtKB-SubCell"/>
</dbReference>
<sequence>MQKERKSLGSICPNKMGPLCRRAKKKGMVLMPRSSSPEPVFVDKMQCVVEQAFATIAWDDLDDCASVLHMESDSLGSQVNESDGDEQYFGEYALDFMAESPGTLDSSLSPVELVPFQGCIIPPLTPRQDSPPQDSPTAAPHSPELGHHSAQDGATWRGMAKHQGWLLDHSAQVNHRLHETLHSKQEEVESLQERNVHLRELASRAKHLALVLERLMTVSGPYIHEPALPSCDKSSSSPHKRRRLSEDADGEGVPSGSVEDILRDMSTRCNAVLHGSGAVGPGEPQASDRVCMYGAFAGLQTSVAEGSGGAGVSTDGTDSGCDSSFRTSIQDHCTIKTQVFPHGHAFTSRTQTGGYRFRWVPNQS</sequence>
<dbReference type="Gene3D" id="1.20.5.1180">
    <property type="entry name" value="Geminin coiled-coil domain"/>
    <property type="match status" value="1"/>
</dbReference>
<feature type="compositionally biased region" description="Polar residues" evidence="14">
    <location>
        <begin position="127"/>
        <end position="136"/>
    </location>
</feature>
<name>A0A8C4YXJ2_GADMO</name>
<keyword evidence="7" id="KW-0010">Activator</keyword>
<evidence type="ECO:0000256" key="8">
    <source>
        <dbReference type="ARBA" id="ARBA00023163"/>
    </source>
</evidence>
<dbReference type="CDD" id="cd22590">
    <property type="entry name" value="McIdas_CC"/>
    <property type="match status" value="1"/>
</dbReference>
<evidence type="ECO:0000256" key="4">
    <source>
        <dbReference type="ARBA" id="ARBA00022794"/>
    </source>
</evidence>
<protein>
    <recommendedName>
        <fullName evidence="3">Multicilin</fullName>
    </recommendedName>
    <alternativeName>
        <fullName evidence="11">Multiciliate differentiation and DNA synthesis-associated cell cycle protein</fullName>
    </alternativeName>
    <alternativeName>
        <fullName evidence="12">Protein Idas</fullName>
    </alternativeName>
</protein>
<keyword evidence="16" id="KW-1185">Reference proteome</keyword>
<dbReference type="SUPFAM" id="SSF111469">
    <property type="entry name" value="Geminin coiled-coil domain"/>
    <property type="match status" value="1"/>
</dbReference>
<dbReference type="GeneID" id="115554232"/>
<dbReference type="GO" id="GO:0008156">
    <property type="term" value="P:negative regulation of DNA replication"/>
    <property type="evidence" value="ECO:0007669"/>
    <property type="project" value="TreeGrafter"/>
</dbReference>
<keyword evidence="5" id="KW-0805">Transcription regulation</keyword>
<dbReference type="OMA" id="PCDISPF"/>
<dbReference type="PANTHER" id="PTHR13372">
    <property type="entry name" value="GEMININ"/>
    <property type="match status" value="1"/>
</dbReference>
<evidence type="ECO:0000256" key="6">
    <source>
        <dbReference type="ARBA" id="ARBA00023054"/>
    </source>
</evidence>
<dbReference type="OrthoDB" id="9445365at2759"/>
<dbReference type="PANTHER" id="PTHR13372:SF3">
    <property type="entry name" value="MULTICILIN"/>
    <property type="match status" value="1"/>
</dbReference>
<dbReference type="GO" id="GO:0045786">
    <property type="term" value="P:negative regulation of cell cycle"/>
    <property type="evidence" value="ECO:0007669"/>
    <property type="project" value="TreeGrafter"/>
</dbReference>
<evidence type="ECO:0000256" key="11">
    <source>
        <dbReference type="ARBA" id="ARBA00031136"/>
    </source>
</evidence>
<keyword evidence="9" id="KW-0539">Nucleus</keyword>
<evidence type="ECO:0000256" key="3">
    <source>
        <dbReference type="ARBA" id="ARBA00018222"/>
    </source>
</evidence>
<evidence type="ECO:0000256" key="10">
    <source>
        <dbReference type="ARBA" id="ARBA00023306"/>
    </source>
</evidence>
<dbReference type="AlphaFoldDB" id="A0A8C4YXJ2"/>
<evidence type="ECO:0000313" key="16">
    <source>
        <dbReference type="Proteomes" id="UP000694546"/>
    </source>
</evidence>
<dbReference type="InterPro" id="IPR022786">
    <property type="entry name" value="Geminin/Multicilin"/>
</dbReference>
<keyword evidence="8" id="KW-0804">Transcription</keyword>
<evidence type="ECO:0000256" key="13">
    <source>
        <dbReference type="SAM" id="Coils"/>
    </source>
</evidence>
<keyword evidence="10" id="KW-0131">Cell cycle</keyword>
<reference evidence="15" key="2">
    <citation type="submission" date="2025-09" db="UniProtKB">
        <authorList>
            <consortium name="Ensembl"/>
        </authorList>
    </citation>
    <scope>IDENTIFICATION</scope>
</reference>
<evidence type="ECO:0000313" key="15">
    <source>
        <dbReference type="Ensembl" id="ENSGMOP00000001469.2"/>
    </source>
</evidence>
<gene>
    <name evidence="15" type="primary">MCIDAS</name>
</gene>
<evidence type="ECO:0000256" key="9">
    <source>
        <dbReference type="ARBA" id="ARBA00023242"/>
    </source>
</evidence>
<accession>A0A8C4YXJ2</accession>
<dbReference type="Pfam" id="PF07412">
    <property type="entry name" value="Geminin"/>
    <property type="match status" value="1"/>
</dbReference>
<evidence type="ECO:0000256" key="2">
    <source>
        <dbReference type="ARBA" id="ARBA00007979"/>
    </source>
</evidence>
<keyword evidence="6 13" id="KW-0175">Coiled coil</keyword>
<feature type="coiled-coil region" evidence="13">
    <location>
        <begin position="174"/>
        <end position="201"/>
    </location>
</feature>
<dbReference type="RefSeq" id="XP_030226747.1">
    <property type="nucleotide sequence ID" value="XM_030370887.1"/>
</dbReference>
<organism evidence="15 16">
    <name type="scientific">Gadus morhua</name>
    <name type="common">Atlantic cod</name>
    <dbReference type="NCBI Taxonomy" id="8049"/>
    <lineage>
        <taxon>Eukaryota</taxon>
        <taxon>Metazoa</taxon>
        <taxon>Chordata</taxon>
        <taxon>Craniata</taxon>
        <taxon>Vertebrata</taxon>
        <taxon>Euteleostomi</taxon>
        <taxon>Actinopterygii</taxon>
        <taxon>Neopterygii</taxon>
        <taxon>Teleostei</taxon>
        <taxon>Neoteleostei</taxon>
        <taxon>Acanthomorphata</taxon>
        <taxon>Zeiogadaria</taxon>
        <taxon>Gadariae</taxon>
        <taxon>Gadiformes</taxon>
        <taxon>Gadoidei</taxon>
        <taxon>Gadidae</taxon>
        <taxon>Gadus</taxon>
    </lineage>
</organism>
<dbReference type="Proteomes" id="UP000694546">
    <property type="component" value="Chromosome 11"/>
</dbReference>
<comment type="subcellular location">
    <subcellularLocation>
        <location evidence="1">Nucleus</location>
    </subcellularLocation>
</comment>
<feature type="region of interest" description="Disordered" evidence="14">
    <location>
        <begin position="122"/>
        <end position="151"/>
    </location>
</feature>
<evidence type="ECO:0000256" key="5">
    <source>
        <dbReference type="ARBA" id="ARBA00023015"/>
    </source>
</evidence>
<reference evidence="15" key="1">
    <citation type="submission" date="2025-08" db="UniProtKB">
        <authorList>
            <consortium name="Ensembl"/>
        </authorList>
    </citation>
    <scope>IDENTIFICATION</scope>
</reference>
<keyword evidence="4" id="KW-0970">Cilium biogenesis/degradation</keyword>
<feature type="region of interest" description="Disordered" evidence="14">
    <location>
        <begin position="223"/>
        <end position="257"/>
    </location>
</feature>